<feature type="domain" description="Xylose isomerase-like TIM barrel" evidence="1">
    <location>
        <begin position="27"/>
        <end position="258"/>
    </location>
</feature>
<sequence length="275" mass="31122">MDKLLFGISGIPIGDGSQKFNYSSGIKYLKSIGLDAMELPFVRSVNVTDKNKDLILKTKLENDFYLSAHGSYYINLNADEEDKQLQSIERIIKGANGISKVDGRSLIFHPGFYLKDSKEETYKTIKENLLKLPSNGVDYRLETTGKGTQFGSLEELVSLCKEIPTCKLCIDFSHIHARHNGKLKSYDDFAQILQYIQIELGKLALEDLHIHLSGINYSEKGERNHLPFLESDFNFVACLRALKDFNIKGCIICESPILEKDALLLKETYEKLSNI</sequence>
<dbReference type="EMBL" id="JAEEGC010000101">
    <property type="protein sequence ID" value="MBV7274886.1"/>
    <property type="molecule type" value="Genomic_DNA"/>
</dbReference>
<dbReference type="GO" id="GO:0003906">
    <property type="term" value="F:DNA-(apurinic or apyrimidinic site) endonuclease activity"/>
    <property type="evidence" value="ECO:0007669"/>
    <property type="project" value="TreeGrafter"/>
</dbReference>
<reference evidence="2" key="1">
    <citation type="submission" date="2020-12" db="EMBL/GenBank/DDBJ databases">
        <title>Clostridium thailandense sp. nov., a novel acetogenic bacterium isolated from peat land soil in Thailand.</title>
        <authorList>
            <person name="Chaikitkaew S."/>
            <person name="Birkeland N.K."/>
        </authorList>
    </citation>
    <scope>NUCLEOTIDE SEQUENCE</scope>
    <source>
        <strain evidence="2">PL3</strain>
    </source>
</reference>
<dbReference type="FunFam" id="3.20.20.150:FF:000017">
    <property type="entry name" value="Endonuclease IV related protein"/>
    <property type="match status" value="1"/>
</dbReference>
<dbReference type="InterPro" id="IPR013022">
    <property type="entry name" value="Xyl_isomerase-like_TIM-brl"/>
</dbReference>
<dbReference type="PANTHER" id="PTHR21445">
    <property type="entry name" value="ENDONUCLEASE IV ENDODEOXYRIBONUCLEASE IV"/>
    <property type="match status" value="1"/>
</dbReference>
<evidence type="ECO:0000259" key="1">
    <source>
        <dbReference type="Pfam" id="PF01261"/>
    </source>
</evidence>
<organism evidence="2 3">
    <name type="scientific">Clostridium thailandense</name>
    <dbReference type="NCBI Taxonomy" id="2794346"/>
    <lineage>
        <taxon>Bacteria</taxon>
        <taxon>Bacillati</taxon>
        <taxon>Bacillota</taxon>
        <taxon>Clostridia</taxon>
        <taxon>Eubacteriales</taxon>
        <taxon>Clostridiaceae</taxon>
        <taxon>Clostridium</taxon>
    </lineage>
</organism>
<dbReference type="GO" id="GO:0008081">
    <property type="term" value="F:phosphoric diester hydrolase activity"/>
    <property type="evidence" value="ECO:0007669"/>
    <property type="project" value="TreeGrafter"/>
</dbReference>
<evidence type="ECO:0000313" key="2">
    <source>
        <dbReference type="EMBL" id="MBV7274886.1"/>
    </source>
</evidence>
<dbReference type="Proteomes" id="UP000694308">
    <property type="component" value="Unassembled WGS sequence"/>
</dbReference>
<dbReference type="SMART" id="SM00518">
    <property type="entry name" value="AP2Ec"/>
    <property type="match status" value="1"/>
</dbReference>
<gene>
    <name evidence="2" type="ORF">I6U48_18475</name>
</gene>
<accession>A0A949TWI4</accession>
<dbReference type="GO" id="GO:0006284">
    <property type="term" value="P:base-excision repair"/>
    <property type="evidence" value="ECO:0007669"/>
    <property type="project" value="TreeGrafter"/>
</dbReference>
<dbReference type="InterPro" id="IPR001719">
    <property type="entry name" value="AP_endonuc_2"/>
</dbReference>
<dbReference type="CDD" id="cd00019">
    <property type="entry name" value="AP2Ec"/>
    <property type="match status" value="1"/>
</dbReference>
<dbReference type="GO" id="GO:0003677">
    <property type="term" value="F:DNA binding"/>
    <property type="evidence" value="ECO:0007669"/>
    <property type="project" value="InterPro"/>
</dbReference>
<dbReference type="Pfam" id="PF01261">
    <property type="entry name" value="AP_endonuc_2"/>
    <property type="match status" value="1"/>
</dbReference>
<name>A0A949TWI4_9CLOT</name>
<dbReference type="RefSeq" id="WP_218321945.1">
    <property type="nucleotide sequence ID" value="NZ_JAEEGC010000101.1"/>
</dbReference>
<dbReference type="PANTHER" id="PTHR21445:SF0">
    <property type="entry name" value="APURINIC-APYRIMIDINIC ENDONUCLEASE"/>
    <property type="match status" value="1"/>
</dbReference>
<proteinExistence type="predicted"/>
<evidence type="ECO:0000313" key="3">
    <source>
        <dbReference type="Proteomes" id="UP000694308"/>
    </source>
</evidence>
<keyword evidence="3" id="KW-1185">Reference proteome</keyword>
<dbReference type="AlphaFoldDB" id="A0A949TWI4"/>
<dbReference type="GO" id="GO:0008270">
    <property type="term" value="F:zinc ion binding"/>
    <property type="evidence" value="ECO:0007669"/>
    <property type="project" value="InterPro"/>
</dbReference>
<protein>
    <submittedName>
        <fullName evidence="2">TIM barrel protein</fullName>
    </submittedName>
</protein>
<comment type="caution">
    <text evidence="2">The sequence shown here is derived from an EMBL/GenBank/DDBJ whole genome shotgun (WGS) entry which is preliminary data.</text>
</comment>